<comment type="caution">
    <text evidence="2">The sequence shown here is derived from an EMBL/GenBank/DDBJ whole genome shotgun (WGS) entry which is preliminary data.</text>
</comment>
<proteinExistence type="predicted"/>
<evidence type="ECO:0000313" key="3">
    <source>
        <dbReference type="Proteomes" id="UP000011607"/>
    </source>
</evidence>
<dbReference type="InterPro" id="IPR011047">
    <property type="entry name" value="Quinoprotein_ADH-like_sf"/>
</dbReference>
<dbReference type="eggNOG" id="arCOG02556">
    <property type="taxonomic scope" value="Archaea"/>
</dbReference>
<accession>M0MP22</accession>
<organism evidence="2 3">
    <name type="scientific">Halobiforma nitratireducens JCM 10879</name>
    <dbReference type="NCBI Taxonomy" id="1227454"/>
    <lineage>
        <taxon>Archaea</taxon>
        <taxon>Methanobacteriati</taxon>
        <taxon>Methanobacteriota</taxon>
        <taxon>Stenosarchaea group</taxon>
        <taxon>Halobacteria</taxon>
        <taxon>Halobacteriales</taxon>
        <taxon>Natrialbaceae</taxon>
        <taxon>Halobiforma</taxon>
    </lineage>
</organism>
<dbReference type="OrthoDB" id="145878at2157"/>
<name>M0MP22_9EURY</name>
<dbReference type="PANTHER" id="PTHR34512">
    <property type="entry name" value="CELL SURFACE PROTEIN"/>
    <property type="match status" value="1"/>
</dbReference>
<dbReference type="PANTHER" id="PTHR34512:SF30">
    <property type="entry name" value="OUTER MEMBRANE PROTEIN ASSEMBLY FACTOR BAMB"/>
    <property type="match status" value="1"/>
</dbReference>
<dbReference type="EMBL" id="AOMA01000011">
    <property type="protein sequence ID" value="EMA46200.1"/>
    <property type="molecule type" value="Genomic_DNA"/>
</dbReference>
<dbReference type="InterPro" id="IPR018391">
    <property type="entry name" value="PQQ_b-propeller_rpt"/>
</dbReference>
<dbReference type="Proteomes" id="UP000011607">
    <property type="component" value="Unassembled WGS sequence"/>
</dbReference>
<protein>
    <submittedName>
        <fullName evidence="2">Pyrrolo-quinoline quinone</fullName>
    </submittedName>
</protein>
<reference evidence="2 3" key="1">
    <citation type="journal article" date="2014" name="PLoS Genet.">
        <title>Phylogenetically driven sequencing of extremely halophilic archaea reveals strategies for static and dynamic osmo-response.</title>
        <authorList>
            <person name="Becker E.A."/>
            <person name="Seitzer P.M."/>
            <person name="Tritt A."/>
            <person name="Larsen D."/>
            <person name="Krusor M."/>
            <person name="Yao A.I."/>
            <person name="Wu D."/>
            <person name="Madern D."/>
            <person name="Eisen J.A."/>
            <person name="Darling A.E."/>
            <person name="Facciotti M.T."/>
        </authorList>
    </citation>
    <scope>NUCLEOTIDE SEQUENCE [LARGE SCALE GENOMIC DNA]</scope>
    <source>
        <strain evidence="2 3">JCM 10879</strain>
    </source>
</reference>
<dbReference type="InterPro" id="IPR002372">
    <property type="entry name" value="PQQ_rpt_dom"/>
</dbReference>
<feature type="domain" description="Pyrrolo-quinoline quinone repeat" evidence="1">
    <location>
        <begin position="173"/>
        <end position="263"/>
    </location>
</feature>
<dbReference type="AlphaFoldDB" id="M0MP22"/>
<keyword evidence="3" id="KW-1185">Reference proteome</keyword>
<dbReference type="STRING" id="1227454.C446_01538"/>
<evidence type="ECO:0000313" key="2">
    <source>
        <dbReference type="EMBL" id="EMA46200.1"/>
    </source>
</evidence>
<dbReference type="SUPFAM" id="SSF50998">
    <property type="entry name" value="Quinoprotein alcohol dehydrogenase-like"/>
    <property type="match status" value="1"/>
</dbReference>
<feature type="domain" description="Pyrrolo-quinoline quinone repeat" evidence="1">
    <location>
        <begin position="49"/>
        <end position="156"/>
    </location>
</feature>
<dbReference type="SMART" id="SM00564">
    <property type="entry name" value="PQQ"/>
    <property type="match status" value="5"/>
</dbReference>
<dbReference type="InterPro" id="IPR015943">
    <property type="entry name" value="WD40/YVTN_repeat-like_dom_sf"/>
</dbReference>
<sequence length="410" mass="43858">MPSLSRRRLLAVLGVGAAGVATAYSRRRDGPDCPEYVEPLREYTRFSMSGWSRPVVDDGTYFVAAGTGVTRMNPSPRMLRLLALEADGEPVWVARRELDGGIGVPRVTDDYVFASTGESRVFALDRETGRSQWTFDSGGESTSSETVVHDDIVIAGVYGSTRDAVDGPFGLVGLATADGSIEWTRDLKFRLTRGLATVDGTVVAATQAGRVVGVDPETGDELWVTTVEGQIDGGDRPIAFDGRAWVPRKDGAVVGIDPETGATVDRVSPECGADDDNDDGFQQALRVIEDLLLVGHRDGTVTAHGGDGAERWRYDGAARAAGFAGLEDGGGNRLAVLDQRGVYTELDADTGDRYRELLVVDGIGDDRCGLRPSPESFTGLATMPAAWTPSIAVTGRRGVHVYHLPARERE</sequence>
<gene>
    <name evidence="2" type="ORF">C446_01538</name>
</gene>
<dbReference type="Gene3D" id="2.130.10.10">
    <property type="entry name" value="YVTN repeat-like/Quinoprotein amine dehydrogenase"/>
    <property type="match status" value="1"/>
</dbReference>
<dbReference type="Pfam" id="PF13360">
    <property type="entry name" value="PQQ_2"/>
    <property type="match status" value="2"/>
</dbReference>
<dbReference type="RefSeq" id="WP_006671280.1">
    <property type="nucleotide sequence ID" value="NZ_AOMA01000011.1"/>
</dbReference>
<dbReference type="Gene3D" id="2.40.10.480">
    <property type="match status" value="1"/>
</dbReference>
<evidence type="ECO:0000259" key="1">
    <source>
        <dbReference type="Pfam" id="PF13360"/>
    </source>
</evidence>